<reference evidence="1" key="1">
    <citation type="journal article" date="2021" name="Proc. Natl. Acad. Sci. U.S.A.">
        <title>A Catalog of Tens of Thousands of Viruses from Human Metagenomes Reveals Hidden Associations with Chronic Diseases.</title>
        <authorList>
            <person name="Tisza M.J."/>
            <person name="Buck C.B."/>
        </authorList>
    </citation>
    <scope>NUCLEOTIDE SEQUENCE</scope>
    <source>
        <strain evidence="1">CtbWL16</strain>
    </source>
</reference>
<organism evidence="1">
    <name type="scientific">Myoviridae sp. ctbWL16</name>
    <dbReference type="NCBI Taxonomy" id="2826668"/>
    <lineage>
        <taxon>Viruses</taxon>
        <taxon>Duplodnaviria</taxon>
        <taxon>Heunggongvirae</taxon>
        <taxon>Uroviricota</taxon>
        <taxon>Caudoviricetes</taxon>
    </lineage>
</organism>
<evidence type="ECO:0000313" key="1">
    <source>
        <dbReference type="EMBL" id="DAD85087.1"/>
    </source>
</evidence>
<accession>A0A8S5MSP6</accession>
<proteinExistence type="predicted"/>
<sequence>MNMPHYLLSLPDLILTLASTYSATALCHVSLPPRICTTDRMPD</sequence>
<dbReference type="EMBL" id="BK014973">
    <property type="protein sequence ID" value="DAD85087.1"/>
    <property type="molecule type" value="Genomic_DNA"/>
</dbReference>
<name>A0A8S5MSP6_9CAUD</name>
<protein>
    <submittedName>
        <fullName evidence="1">Uncharacterized protein</fullName>
    </submittedName>
</protein>